<dbReference type="AlphaFoldDB" id="A0A5A7PGQ8"/>
<proteinExistence type="predicted"/>
<comment type="caution">
    <text evidence="1">The sequence shown here is derived from an EMBL/GenBank/DDBJ whole genome shotgun (WGS) entry which is preliminary data.</text>
</comment>
<organism evidence="1 2">
    <name type="scientific">Striga asiatica</name>
    <name type="common">Asiatic witchweed</name>
    <name type="synonym">Buchnera asiatica</name>
    <dbReference type="NCBI Taxonomy" id="4170"/>
    <lineage>
        <taxon>Eukaryota</taxon>
        <taxon>Viridiplantae</taxon>
        <taxon>Streptophyta</taxon>
        <taxon>Embryophyta</taxon>
        <taxon>Tracheophyta</taxon>
        <taxon>Spermatophyta</taxon>
        <taxon>Magnoliopsida</taxon>
        <taxon>eudicotyledons</taxon>
        <taxon>Gunneridae</taxon>
        <taxon>Pentapetalae</taxon>
        <taxon>asterids</taxon>
        <taxon>lamiids</taxon>
        <taxon>Lamiales</taxon>
        <taxon>Orobanchaceae</taxon>
        <taxon>Buchnereae</taxon>
        <taxon>Striga</taxon>
    </lineage>
</organism>
<evidence type="ECO:0000313" key="2">
    <source>
        <dbReference type="Proteomes" id="UP000325081"/>
    </source>
</evidence>
<sequence>MINVDTDKPKYQKAQNKKIKYQKSYHRSQHITSMPFHGQLPRVWRLDRFSGVQKENKTEEMALEIRWCIQPTKKWNFRDSGRVQIRVGLAGIFFGKFAQREKFFQHATITKTSPPSLARRPASGVPDPCSTVYCRATLRPAKITLLV</sequence>
<dbReference type="GO" id="GO:0032259">
    <property type="term" value="P:methylation"/>
    <property type="evidence" value="ECO:0007669"/>
    <property type="project" value="UniProtKB-KW"/>
</dbReference>
<name>A0A5A7PGQ8_STRAF</name>
<dbReference type="Proteomes" id="UP000325081">
    <property type="component" value="Unassembled WGS sequence"/>
</dbReference>
<keyword evidence="2" id="KW-1185">Reference proteome</keyword>
<keyword evidence="1" id="KW-0489">Methyltransferase</keyword>
<dbReference type="EMBL" id="BKCP01004516">
    <property type="protein sequence ID" value="GER31748.1"/>
    <property type="molecule type" value="Genomic_DNA"/>
</dbReference>
<evidence type="ECO:0000313" key="1">
    <source>
        <dbReference type="EMBL" id="GER31748.1"/>
    </source>
</evidence>
<accession>A0A5A7PGQ8</accession>
<gene>
    <name evidence="1" type="ORF">STAS_07794</name>
</gene>
<keyword evidence="1" id="KW-0808">Transferase</keyword>
<protein>
    <submittedName>
        <fullName evidence="1">Serine hydroxymethyltransferase</fullName>
    </submittedName>
</protein>
<reference evidence="2" key="1">
    <citation type="journal article" date="2019" name="Curr. Biol.">
        <title>Genome Sequence of Striga asiatica Provides Insight into the Evolution of Plant Parasitism.</title>
        <authorList>
            <person name="Yoshida S."/>
            <person name="Kim S."/>
            <person name="Wafula E.K."/>
            <person name="Tanskanen J."/>
            <person name="Kim Y.M."/>
            <person name="Honaas L."/>
            <person name="Yang Z."/>
            <person name="Spallek T."/>
            <person name="Conn C.E."/>
            <person name="Ichihashi Y."/>
            <person name="Cheong K."/>
            <person name="Cui S."/>
            <person name="Der J.P."/>
            <person name="Gundlach H."/>
            <person name="Jiao Y."/>
            <person name="Hori C."/>
            <person name="Ishida J.K."/>
            <person name="Kasahara H."/>
            <person name="Kiba T."/>
            <person name="Kim M.S."/>
            <person name="Koo N."/>
            <person name="Laohavisit A."/>
            <person name="Lee Y.H."/>
            <person name="Lumba S."/>
            <person name="McCourt P."/>
            <person name="Mortimer J.C."/>
            <person name="Mutuku J.M."/>
            <person name="Nomura T."/>
            <person name="Sasaki-Sekimoto Y."/>
            <person name="Seto Y."/>
            <person name="Wang Y."/>
            <person name="Wakatake T."/>
            <person name="Sakakibara H."/>
            <person name="Demura T."/>
            <person name="Yamaguchi S."/>
            <person name="Yoneyama K."/>
            <person name="Manabe R.I."/>
            <person name="Nelson D.C."/>
            <person name="Schulman A.H."/>
            <person name="Timko M.P."/>
            <person name="dePamphilis C.W."/>
            <person name="Choi D."/>
            <person name="Shirasu K."/>
        </authorList>
    </citation>
    <scope>NUCLEOTIDE SEQUENCE [LARGE SCALE GENOMIC DNA]</scope>
    <source>
        <strain evidence="2">cv. UVA1</strain>
    </source>
</reference>
<dbReference type="GO" id="GO:0008168">
    <property type="term" value="F:methyltransferase activity"/>
    <property type="evidence" value="ECO:0007669"/>
    <property type="project" value="UniProtKB-KW"/>
</dbReference>